<dbReference type="PATRIC" id="fig|162209.4.peg.2081"/>
<evidence type="ECO:0000313" key="2">
    <source>
        <dbReference type="EMBL" id="ALS22339.1"/>
    </source>
</evidence>
<evidence type="ECO:0000256" key="1">
    <source>
        <dbReference type="SAM" id="MobiDB-lite"/>
    </source>
</evidence>
<organism evidence="2 3">
    <name type="scientific">Paenibacillus naphthalenovorans</name>
    <dbReference type="NCBI Taxonomy" id="162209"/>
    <lineage>
        <taxon>Bacteria</taxon>
        <taxon>Bacillati</taxon>
        <taxon>Bacillota</taxon>
        <taxon>Bacilli</taxon>
        <taxon>Bacillales</taxon>
        <taxon>Paenibacillaceae</taxon>
        <taxon>Paenibacillus</taxon>
    </lineage>
</organism>
<name>A0A0U2VFS2_9BACL</name>
<dbReference type="EMBL" id="CP013652">
    <property type="protein sequence ID" value="ALS22339.1"/>
    <property type="molecule type" value="Genomic_DNA"/>
</dbReference>
<proteinExistence type="predicted"/>
<feature type="compositionally biased region" description="Basic and acidic residues" evidence="1">
    <location>
        <begin position="1"/>
        <end position="19"/>
    </location>
</feature>
<dbReference type="AlphaFoldDB" id="A0A0U2VFS2"/>
<dbReference type="STRING" id="162209.IJ22_19650"/>
<gene>
    <name evidence="2" type="ORF">IJ22_19650</name>
</gene>
<dbReference type="RefSeq" id="WP_174349962.1">
    <property type="nucleotide sequence ID" value="NZ_CP013652.1"/>
</dbReference>
<evidence type="ECO:0008006" key="4">
    <source>
        <dbReference type="Google" id="ProtNLM"/>
    </source>
</evidence>
<keyword evidence="3" id="KW-1185">Reference proteome</keyword>
<protein>
    <recommendedName>
        <fullName evidence="4">Spore protein</fullName>
    </recommendedName>
</protein>
<sequence>MENKKANKRNNPDFRENKFTQEGTIVEPDKAATHPPSLNEVPKETNPQ</sequence>
<dbReference type="KEGG" id="pnp:IJ22_19650"/>
<reference evidence="3" key="1">
    <citation type="submission" date="2015-12" db="EMBL/GenBank/DDBJ databases">
        <title>Complete genome sequences of two moderately thermophilic Paenibacillus species.</title>
        <authorList>
            <person name="Butler R.III."/>
            <person name="Wang J."/>
            <person name="Stark B.C."/>
            <person name="Pombert J.-F."/>
        </authorList>
    </citation>
    <scope>NUCLEOTIDE SEQUENCE [LARGE SCALE GENOMIC DNA]</scope>
    <source>
        <strain evidence="3">32O-Y</strain>
    </source>
</reference>
<accession>A0A0U2VFS2</accession>
<dbReference type="Proteomes" id="UP000061660">
    <property type="component" value="Chromosome"/>
</dbReference>
<evidence type="ECO:0000313" key="3">
    <source>
        <dbReference type="Proteomes" id="UP000061660"/>
    </source>
</evidence>
<reference evidence="2 3" key="2">
    <citation type="journal article" date="2016" name="Genome Announc.">
        <title>Complete Genome Sequences of Two Interactive Moderate Thermophiles, Paenibacillus napthalenovorans 32O-Y and Paenibacillus sp. 32O-W.</title>
        <authorList>
            <person name="Butler R.R.III."/>
            <person name="Wang J."/>
            <person name="Stark B.C."/>
            <person name="Pombert J.F."/>
        </authorList>
    </citation>
    <scope>NUCLEOTIDE SEQUENCE [LARGE SCALE GENOMIC DNA]</scope>
    <source>
        <strain evidence="2 3">32O-Y</strain>
    </source>
</reference>
<feature type="region of interest" description="Disordered" evidence="1">
    <location>
        <begin position="1"/>
        <end position="48"/>
    </location>
</feature>